<feature type="compositionally biased region" description="Low complexity" evidence="3">
    <location>
        <begin position="191"/>
        <end position="212"/>
    </location>
</feature>
<dbReference type="EC" id="2.3.1.-" evidence="5"/>
<name>A0ABW4PXB5_9MICO</name>
<dbReference type="EMBL" id="JBHUFL010000002">
    <property type="protein sequence ID" value="MFD1835468.1"/>
    <property type="molecule type" value="Genomic_DNA"/>
</dbReference>
<evidence type="ECO:0000256" key="2">
    <source>
        <dbReference type="ARBA" id="ARBA00023315"/>
    </source>
</evidence>
<keyword evidence="1 5" id="KW-0808">Transferase</keyword>
<evidence type="ECO:0000313" key="6">
    <source>
        <dbReference type="Proteomes" id="UP001597280"/>
    </source>
</evidence>
<comment type="caution">
    <text evidence="5">The sequence shown here is derived from an EMBL/GenBank/DDBJ whole genome shotgun (WGS) entry which is preliminary data.</text>
</comment>
<dbReference type="Pfam" id="PF00583">
    <property type="entry name" value="Acetyltransf_1"/>
    <property type="match status" value="2"/>
</dbReference>
<reference evidence="6" key="1">
    <citation type="journal article" date="2019" name="Int. J. Syst. Evol. Microbiol.">
        <title>The Global Catalogue of Microorganisms (GCM) 10K type strain sequencing project: providing services to taxonomists for standard genome sequencing and annotation.</title>
        <authorList>
            <consortium name="The Broad Institute Genomics Platform"/>
            <consortium name="The Broad Institute Genome Sequencing Center for Infectious Disease"/>
            <person name="Wu L."/>
            <person name="Ma J."/>
        </authorList>
    </citation>
    <scope>NUCLEOTIDE SEQUENCE [LARGE SCALE GENOMIC DNA]</scope>
    <source>
        <strain evidence="6">JCM 11650</strain>
    </source>
</reference>
<evidence type="ECO:0000259" key="4">
    <source>
        <dbReference type="PROSITE" id="PS51186"/>
    </source>
</evidence>
<dbReference type="InterPro" id="IPR016181">
    <property type="entry name" value="Acyl_CoA_acyltransferase"/>
</dbReference>
<accession>A0ABW4PXB5</accession>
<dbReference type="InterPro" id="IPR050832">
    <property type="entry name" value="Bact_Acetyltransf"/>
</dbReference>
<keyword evidence="6" id="KW-1185">Reference proteome</keyword>
<dbReference type="Proteomes" id="UP001597280">
    <property type="component" value="Unassembled WGS sequence"/>
</dbReference>
<organism evidence="5 6">
    <name type="scientific">Brachybacterium rhamnosum</name>
    <dbReference type="NCBI Taxonomy" id="173361"/>
    <lineage>
        <taxon>Bacteria</taxon>
        <taxon>Bacillati</taxon>
        <taxon>Actinomycetota</taxon>
        <taxon>Actinomycetes</taxon>
        <taxon>Micrococcales</taxon>
        <taxon>Dermabacteraceae</taxon>
        <taxon>Brachybacterium</taxon>
    </lineage>
</organism>
<dbReference type="PROSITE" id="PS51186">
    <property type="entry name" value="GNAT"/>
    <property type="match status" value="2"/>
</dbReference>
<proteinExistence type="predicted"/>
<sequence>MTILPGRARIREALPADLPAIGEALRAYLSGTEEEKRAHGVSPTTGTDDALPERYRAEVEDPARALAGCRILVAELAPVEDHGGTTTADGGEALPGALAGIAVLAPREGSLEIKRLWASPAVRGRGVGSALLDAAVEAAGPLLVTLTVWDWRERAIGLYRSRGFAVVPAWDERPRLLCLRRSPAVGDQSLAADSPSAGSAPAATTSATTALPPIRPARPEDAAALTALHLDAWEEAYTGLIASEVLAARRADREARAQRWRESIATTPNTVLVAEGTGERLLGFAIAGAGRDEPAGGLPERELMALYVRAEVYGTGLGHALLRAAIGDGPASLWVLEGNARAIRFYERQGFRLDGARKEDPVGTELRMVRGAG</sequence>
<evidence type="ECO:0000313" key="5">
    <source>
        <dbReference type="EMBL" id="MFD1835468.1"/>
    </source>
</evidence>
<feature type="domain" description="N-acetyltransferase" evidence="4">
    <location>
        <begin position="212"/>
        <end position="373"/>
    </location>
</feature>
<gene>
    <name evidence="5" type="ORF">ACFSDA_10320</name>
</gene>
<dbReference type="InterPro" id="IPR000182">
    <property type="entry name" value="GNAT_dom"/>
</dbReference>
<evidence type="ECO:0000256" key="3">
    <source>
        <dbReference type="SAM" id="MobiDB-lite"/>
    </source>
</evidence>
<evidence type="ECO:0000256" key="1">
    <source>
        <dbReference type="ARBA" id="ARBA00022679"/>
    </source>
</evidence>
<dbReference type="SUPFAM" id="SSF55729">
    <property type="entry name" value="Acyl-CoA N-acyltransferases (Nat)"/>
    <property type="match status" value="2"/>
</dbReference>
<dbReference type="Gene3D" id="3.40.630.30">
    <property type="match status" value="2"/>
</dbReference>
<feature type="domain" description="N-acetyltransferase" evidence="4">
    <location>
        <begin position="8"/>
        <end position="181"/>
    </location>
</feature>
<feature type="region of interest" description="Disordered" evidence="3">
    <location>
        <begin position="189"/>
        <end position="215"/>
    </location>
</feature>
<dbReference type="CDD" id="cd04301">
    <property type="entry name" value="NAT_SF"/>
    <property type="match status" value="1"/>
</dbReference>
<dbReference type="PANTHER" id="PTHR43877">
    <property type="entry name" value="AMINOALKYLPHOSPHONATE N-ACETYLTRANSFERASE-RELATED-RELATED"/>
    <property type="match status" value="1"/>
</dbReference>
<dbReference type="GO" id="GO:0016746">
    <property type="term" value="F:acyltransferase activity"/>
    <property type="evidence" value="ECO:0007669"/>
    <property type="project" value="UniProtKB-KW"/>
</dbReference>
<keyword evidence="2 5" id="KW-0012">Acyltransferase</keyword>
<dbReference type="RefSeq" id="WP_343904478.1">
    <property type="nucleotide sequence ID" value="NZ_BAAAIS010000002.1"/>
</dbReference>
<protein>
    <submittedName>
        <fullName evidence="5">GNAT family N-acetyltransferase</fullName>
        <ecNumber evidence="5">2.3.1.-</ecNumber>
    </submittedName>
</protein>